<dbReference type="EMBL" id="CP016199">
    <property type="protein sequence ID" value="ASS38209.1"/>
    <property type="molecule type" value="Genomic_DNA"/>
</dbReference>
<dbReference type="GO" id="GO:0016052">
    <property type="term" value="P:carbohydrate catabolic process"/>
    <property type="evidence" value="ECO:0007669"/>
    <property type="project" value="TreeGrafter"/>
</dbReference>
<dbReference type="Proteomes" id="UP000214689">
    <property type="component" value="Chromosome"/>
</dbReference>
<reference evidence="5" key="1">
    <citation type="submission" date="2016-05" db="EMBL/GenBank/DDBJ databases">
        <authorList>
            <person name="Holder M.E."/>
            <person name="Ajami N.J."/>
            <person name="Petrosino J.F."/>
        </authorList>
    </citation>
    <scope>NUCLEOTIDE SEQUENCE [LARGE SCALE GENOMIC DNA]</scope>
    <source>
        <strain evidence="5">ATCC 700696</strain>
    </source>
</reference>
<evidence type="ECO:0000256" key="1">
    <source>
        <dbReference type="ARBA" id="ARBA00010646"/>
    </source>
</evidence>
<accession>A0A223ATH3</accession>
<dbReference type="InterPro" id="IPR003961">
    <property type="entry name" value="FN3_dom"/>
</dbReference>
<evidence type="ECO:0000256" key="2">
    <source>
        <dbReference type="ARBA" id="ARBA00022801"/>
    </source>
</evidence>
<dbReference type="CDD" id="cd06414">
    <property type="entry name" value="GH25_LytC-like"/>
    <property type="match status" value="1"/>
</dbReference>
<keyword evidence="5" id="KW-1185">Reference proteome</keyword>
<dbReference type="AlphaFoldDB" id="A0A223ATH3"/>
<dbReference type="Gene3D" id="3.20.20.80">
    <property type="entry name" value="Glycosidases"/>
    <property type="match status" value="1"/>
</dbReference>
<keyword evidence="2" id="KW-0378">Hydrolase</keyword>
<dbReference type="InterPro" id="IPR018077">
    <property type="entry name" value="Glyco_hydro_fam25_subgr"/>
</dbReference>
<dbReference type="CDD" id="cd00063">
    <property type="entry name" value="FN3"/>
    <property type="match status" value="1"/>
</dbReference>
<dbReference type="OrthoDB" id="9783374at2"/>
<comment type="similarity">
    <text evidence="1">Belongs to the glycosyl hydrolase 25 family.</text>
</comment>
<evidence type="ECO:0000313" key="4">
    <source>
        <dbReference type="EMBL" id="ASS38209.1"/>
    </source>
</evidence>
<evidence type="ECO:0008006" key="6">
    <source>
        <dbReference type="Google" id="ProtNLM"/>
    </source>
</evidence>
<organism evidence="4 5">
    <name type="scientific">Mogibacterium pumilum</name>
    <dbReference type="NCBI Taxonomy" id="86332"/>
    <lineage>
        <taxon>Bacteria</taxon>
        <taxon>Bacillati</taxon>
        <taxon>Bacillota</taxon>
        <taxon>Clostridia</taxon>
        <taxon>Peptostreptococcales</taxon>
        <taxon>Anaerovoracaceae</taxon>
        <taxon>Mogibacterium</taxon>
    </lineage>
</organism>
<dbReference type="SUPFAM" id="SSF51445">
    <property type="entry name" value="(Trans)glycosidases"/>
    <property type="match status" value="1"/>
</dbReference>
<dbReference type="GO" id="GO:0003796">
    <property type="term" value="F:lysozyme activity"/>
    <property type="evidence" value="ECO:0007669"/>
    <property type="project" value="InterPro"/>
</dbReference>
<keyword evidence="3" id="KW-0326">Glycosidase</keyword>
<dbReference type="SMART" id="SM00641">
    <property type="entry name" value="Glyco_25"/>
    <property type="match status" value="1"/>
</dbReference>
<dbReference type="InterPro" id="IPR002053">
    <property type="entry name" value="Glyco_hydro_25"/>
</dbReference>
<dbReference type="Pfam" id="PF01183">
    <property type="entry name" value="Glyco_hydro_25"/>
    <property type="match status" value="1"/>
</dbReference>
<proteinExistence type="inferred from homology"/>
<dbReference type="PANTHER" id="PTHR34135">
    <property type="entry name" value="LYSOZYME"/>
    <property type="match status" value="1"/>
</dbReference>
<dbReference type="GO" id="GO:0009253">
    <property type="term" value="P:peptidoglycan catabolic process"/>
    <property type="evidence" value="ECO:0007669"/>
    <property type="project" value="InterPro"/>
</dbReference>
<name>A0A223ATH3_9FIRM</name>
<dbReference type="InterPro" id="IPR017853">
    <property type="entry name" value="GH"/>
</dbReference>
<dbReference type="RefSeq" id="WP_094234449.1">
    <property type="nucleotide sequence ID" value="NZ_CP016199.1"/>
</dbReference>
<gene>
    <name evidence="4" type="ORF">AXF17_07205</name>
</gene>
<sequence length="479" mass="52201">MNQNSKGKSLTNKKCLSTDGTRVAALIVALFVLVFFASNSSFAGTSLPTTPSDREGYYEFLGIDVSEWQGSIDWIAVKSDGVDYAFIRAGATTSSSFDLKVDSKFDTNMEGAKAAGVARGVYWYSQATNEEEAVAEAKRLIALSKKYDIELPLVMDLEFSNGRFDSAYTSWRANGSDYAKKRMTSVADAFLSYCRSQGYPAAIYLSTSLAGSTTGVDTTSLVNNSHEVWVAHYSSNLSASSDYTMWQFTSTGSVNGIKGKVDYDVMYVNKRAKKVGNHGLSAEASNDMLKYTGSPVTINVNLSDNGKLLTLNKDYTISYVNNINKGTAYALVKGKGDYIGYTEVIPFQIGDEDILNSVDLEPSKVVTSVKDGKTNVKFTAARGSVDDYRIEYRSSDSEEWESVNTSGKTEYVIDGKPKQIRVSAVVGNDIYGLAKPDNSQKYEIIDGSVESDAKLGGQSLLNSDKFKMINKEVSDDVAI</sequence>
<dbReference type="PANTHER" id="PTHR34135:SF2">
    <property type="entry name" value="LYSOZYME"/>
    <property type="match status" value="1"/>
</dbReference>
<dbReference type="GO" id="GO:0016998">
    <property type="term" value="P:cell wall macromolecule catabolic process"/>
    <property type="evidence" value="ECO:0007669"/>
    <property type="project" value="InterPro"/>
</dbReference>
<protein>
    <recommendedName>
        <fullName evidence="6">Glycoside hydrolase family 25</fullName>
    </recommendedName>
</protein>
<evidence type="ECO:0000256" key="3">
    <source>
        <dbReference type="ARBA" id="ARBA00023295"/>
    </source>
</evidence>
<dbReference type="PROSITE" id="PS51904">
    <property type="entry name" value="GLYCOSYL_HYDROL_F25_2"/>
    <property type="match status" value="1"/>
</dbReference>
<evidence type="ECO:0000313" key="5">
    <source>
        <dbReference type="Proteomes" id="UP000214689"/>
    </source>
</evidence>